<keyword evidence="22" id="KW-1185">Reference proteome</keyword>
<name>A0A2G3APM2_CAPAN</name>
<keyword evidence="2" id="KW-0645">Protease</keyword>
<dbReference type="EMBL" id="AYRZ02000001">
    <property type="protein sequence ID" value="PHT96179.1"/>
    <property type="molecule type" value="Genomic_DNA"/>
</dbReference>
<dbReference type="GO" id="GO:0006310">
    <property type="term" value="P:DNA recombination"/>
    <property type="evidence" value="ECO:0007669"/>
    <property type="project" value="UniProtKB-KW"/>
</dbReference>
<evidence type="ECO:0000256" key="4">
    <source>
        <dbReference type="ARBA" id="ARBA00022695"/>
    </source>
</evidence>
<dbReference type="InterPro" id="IPR041577">
    <property type="entry name" value="RT_RNaseH_2"/>
</dbReference>
<keyword evidence="10" id="KW-0460">Magnesium</keyword>
<evidence type="ECO:0000259" key="20">
    <source>
        <dbReference type="PROSITE" id="PS50994"/>
    </source>
</evidence>
<sequence>METRKQSLEQFQQHTNETLEKLTAMFHKLVTDVREIKEKDSDKPSGSGKGSTIGNVGKPYLKLHFPRFSGDDPTGWIFQAEQYFEFQNVVDTDRVNLASFHLDGIALQWHRWFAKSRGPMTWREFTAALLSRFGPTDYDDPSESLHRLKQITTVAVYIEAFERLSHRIDNLPESFLLGCFVGGLKEDIRLEVKLKKPRTMTDAMGLSRLVEEKLNLQRRVTPSPRVTSFNSLPKGPHSAGILGPAPSQRLALPAPSPVRRLSGAEAKERREKGLCYYCDERYIPGHKCTKPQLFMISEVDDVEESSSHEDEANENPPDEVSAEISFHAITGTILPQTLRLPGKIHNKDLVVLIDGGSTHNFIEQSLVEWFGLTVDNGVKLEVVVANRDKLACVGRVRGLTIIIQGYTITTDFFVLPIAACPIVLGVQWLKTLGPIEIDFQNLTLGFHQAGSTHKLQGLRGSDLTALKANELMGIQGIALLLQVNRVESELSSTSSPCPAVQHVLTEYEQVFQEPKELPPRRFHDHDIPLIPGAKPVSSRPYRQPYLQKTEIEKQVRGLLRDGLIRPSHSPFSSPVLLVKKSDSTWRFCVDYRALNDITVKDKYPIPVIDELLDELYGATIFSKLDLRAGYHQIRVRETDIPKTAFRTHDGHYEFVVMPFGLTNAPATFQCLMNDIFRPYLRKFILVFFDDILIYSKTLNDHLGHLRTALGLLNTNQLFAKLSKCCFGVSQVNYLGHVISSGGVVVEENKVKAVLSWPTPTNAKGVRGFLGLAGYYRKFIKGFGSIAAPLHKLVGKGPFIWNEKAEVAFQELKIALTTPPTLALPDWSHPFTVECDASGVGIGAILTQRGRPLAYFSAPLKGIMLSWSTYEKEMLAIVKAVRKWRHYLLGRPFVVKTDHVSLKYLMEQRITTPVQSRWLPKLLGFDYKIEYKKGSLNQGADALSRTPEFHYLNVSHPCSTIWATIQEEVHTDPFYLNLPSSLPIKFKGNLVKHDGVWFRNDAILLSSNSPLLSTVLVMCHSSPEGGHFGFHKTLAKVKHNFWWLGMKDFVKRYIRECHECQRAKTDTMQPAGLLQPLPVPDRIWEDISMDFVEGLPASNGFTVIMVIVDRLSKYAHFVPMRHPFTASSVARDFVANVVRLHGIPSTIVSDRDKIFISSFWQALFKLQGSVLCMSSSYHPQTDGQTEVVNRILEQYLRCFVCDKPKKWVDWLPWAEYSYNTSVHTSTKLIPFQVVYGRLPPKILPYVPGTTKVQAVEDYLQDRDRMLKTLRANLFKAQDRMKHFADQRRRELEFEVGDHVYVKLQPYRQSSVVSRASAKLSPRFFGPYKILAKVGKVAYRIELPPGSLIHDVFHVSLLRKREGPVPEPIPPPVNEPVQLQVAPQPEGILEERVVQKGKYRPKTEILVKWVGQSREDATWEDKWRFSRTYPQFHLEDKVYTMDEDESWQLFAKNVGNIVNLEQIHPLAKEVARDCDGLALAIIDIELSSEQISKHVNKKRGDIQSCFLYCSLYPATIPIDDLIHCWWAEGILGEHETYEEAYNWGITLIESLKDVCLLEADKMEIVRAQVVDCVKMHDVVRDVARWIASTFGDEHTSVFQAGIGLTEISHIKISASVKRISFVSNKIECLPDCLTKCPKTTSLHLQDNKPLAKIPKEFFLAFPALRVLNLSRTGIRELPYML</sequence>
<feature type="region of interest" description="Disordered" evidence="17">
    <location>
        <begin position="300"/>
        <end position="319"/>
    </location>
</feature>
<dbReference type="InterPro" id="IPR056924">
    <property type="entry name" value="SH3_Tf2-1"/>
</dbReference>
<evidence type="ECO:0000256" key="7">
    <source>
        <dbReference type="ARBA" id="ARBA00022750"/>
    </source>
</evidence>
<feature type="compositionally biased region" description="Polar residues" evidence="17">
    <location>
        <begin position="221"/>
        <end position="231"/>
    </location>
</feature>
<dbReference type="InterPro" id="IPR016197">
    <property type="entry name" value="Chromo-like_dom_sf"/>
</dbReference>
<dbReference type="PROSITE" id="PS50878">
    <property type="entry name" value="RT_POL"/>
    <property type="match status" value="1"/>
</dbReference>
<dbReference type="GO" id="GO:0015074">
    <property type="term" value="P:DNA integration"/>
    <property type="evidence" value="ECO:0007669"/>
    <property type="project" value="UniProtKB-KW"/>
</dbReference>
<dbReference type="InterPro" id="IPR050951">
    <property type="entry name" value="Retrovirus_Pol_polyprotein"/>
</dbReference>
<dbReference type="SUPFAM" id="SSF50630">
    <property type="entry name" value="Acid proteases"/>
    <property type="match status" value="1"/>
</dbReference>
<dbReference type="InterPro" id="IPR041588">
    <property type="entry name" value="Integrase_H2C2"/>
</dbReference>
<dbReference type="GO" id="GO:0006508">
    <property type="term" value="P:proteolysis"/>
    <property type="evidence" value="ECO:0007669"/>
    <property type="project" value="UniProtKB-KW"/>
</dbReference>
<evidence type="ECO:0000256" key="11">
    <source>
        <dbReference type="ARBA" id="ARBA00022908"/>
    </source>
</evidence>
<dbReference type="InterPro" id="IPR043128">
    <property type="entry name" value="Rev_trsase/Diguanyl_cyclase"/>
</dbReference>
<keyword evidence="5" id="KW-0540">Nuclease</keyword>
<keyword evidence="9" id="KW-0378">Hydrolase</keyword>
<evidence type="ECO:0008006" key="23">
    <source>
        <dbReference type="Google" id="ProtNLM"/>
    </source>
</evidence>
<evidence type="ECO:0000256" key="15">
    <source>
        <dbReference type="ARBA" id="ARBA00023172"/>
    </source>
</evidence>
<evidence type="ECO:0000256" key="3">
    <source>
        <dbReference type="ARBA" id="ARBA00022679"/>
    </source>
</evidence>
<evidence type="ECO:0000256" key="5">
    <source>
        <dbReference type="ARBA" id="ARBA00022722"/>
    </source>
</evidence>
<dbReference type="FunFam" id="3.10.10.10:FF:000007">
    <property type="entry name" value="Retrovirus-related Pol polyprotein from transposon 17.6-like Protein"/>
    <property type="match status" value="1"/>
</dbReference>
<dbReference type="Pfam" id="PF08284">
    <property type="entry name" value="RVP_2"/>
    <property type="match status" value="1"/>
</dbReference>
<dbReference type="GO" id="GO:0046872">
    <property type="term" value="F:metal ion binding"/>
    <property type="evidence" value="ECO:0007669"/>
    <property type="project" value="UniProtKB-KW"/>
</dbReference>
<dbReference type="Gene3D" id="2.40.70.10">
    <property type="entry name" value="Acid Proteases"/>
    <property type="match status" value="1"/>
</dbReference>
<dbReference type="Proteomes" id="UP000222542">
    <property type="component" value="Unassembled WGS sequence"/>
</dbReference>
<evidence type="ECO:0000256" key="16">
    <source>
        <dbReference type="ARBA" id="ARBA00023268"/>
    </source>
</evidence>
<evidence type="ECO:0000256" key="2">
    <source>
        <dbReference type="ARBA" id="ARBA00022670"/>
    </source>
</evidence>
<dbReference type="Gene3D" id="3.10.10.10">
    <property type="entry name" value="HIV Type 1 Reverse Transcriptase, subunit A, domain 1"/>
    <property type="match status" value="1"/>
</dbReference>
<keyword evidence="8" id="KW-0255">Endonuclease</keyword>
<feature type="domain" description="Reverse transcriptase" evidence="19">
    <location>
        <begin position="559"/>
        <end position="738"/>
    </location>
</feature>
<dbReference type="FunFam" id="3.30.420.10:FF:000219">
    <property type="entry name" value="Putative retroelement"/>
    <property type="match status" value="1"/>
</dbReference>
<dbReference type="SUPFAM" id="SSF52058">
    <property type="entry name" value="L domain-like"/>
    <property type="match status" value="1"/>
</dbReference>
<gene>
    <name evidence="21" type="ORF">T459_04061</name>
</gene>
<dbReference type="SUPFAM" id="SSF54160">
    <property type="entry name" value="Chromo domain-like"/>
    <property type="match status" value="1"/>
</dbReference>
<keyword evidence="15" id="KW-0233">DNA recombination</keyword>
<dbReference type="InterPro" id="IPR000477">
    <property type="entry name" value="RT_dom"/>
</dbReference>
<evidence type="ECO:0000256" key="6">
    <source>
        <dbReference type="ARBA" id="ARBA00022723"/>
    </source>
</evidence>
<dbReference type="CDD" id="cd09274">
    <property type="entry name" value="RNase_HI_RT_Ty3"/>
    <property type="match status" value="1"/>
</dbReference>
<keyword evidence="6" id="KW-0479">Metal-binding</keyword>
<evidence type="ECO:0000256" key="17">
    <source>
        <dbReference type="SAM" id="MobiDB-lite"/>
    </source>
</evidence>
<dbReference type="Pfam" id="PF17921">
    <property type="entry name" value="Integrase_H2C2"/>
    <property type="match status" value="1"/>
</dbReference>
<keyword evidence="4" id="KW-0548">Nucleotidyltransferase</keyword>
<keyword evidence="1" id="KW-0433">Leucine-rich repeat</keyword>
<keyword evidence="12" id="KW-0695">RNA-directed DNA polymerase</keyword>
<dbReference type="Gene3D" id="1.10.8.430">
    <property type="entry name" value="Helical domain of apoptotic protease-activating factors"/>
    <property type="match status" value="1"/>
</dbReference>
<evidence type="ECO:0000313" key="21">
    <source>
        <dbReference type="EMBL" id="PHT96179.1"/>
    </source>
</evidence>
<dbReference type="GO" id="GO:0003677">
    <property type="term" value="F:DNA binding"/>
    <property type="evidence" value="ECO:0007669"/>
    <property type="project" value="UniProtKB-KW"/>
</dbReference>
<dbReference type="Pfam" id="PF24626">
    <property type="entry name" value="SH3_Tf2-1"/>
    <property type="match status" value="1"/>
</dbReference>
<dbReference type="Gene3D" id="3.80.10.10">
    <property type="entry name" value="Ribonuclease Inhibitor"/>
    <property type="match status" value="1"/>
</dbReference>
<dbReference type="GO" id="GO:0003964">
    <property type="term" value="F:RNA-directed DNA polymerase activity"/>
    <property type="evidence" value="ECO:0007669"/>
    <property type="project" value="UniProtKB-KW"/>
</dbReference>
<dbReference type="GO" id="GO:0004190">
    <property type="term" value="F:aspartic-type endopeptidase activity"/>
    <property type="evidence" value="ECO:0007669"/>
    <property type="project" value="UniProtKB-KW"/>
</dbReference>
<dbReference type="Gene3D" id="3.30.420.10">
    <property type="entry name" value="Ribonuclease H-like superfamily/Ribonuclease H"/>
    <property type="match status" value="1"/>
</dbReference>
<keyword evidence="13" id="KW-0239">DNA-directed DNA polymerase</keyword>
<dbReference type="Gramene" id="PHT96179">
    <property type="protein sequence ID" value="PHT96179"/>
    <property type="gene ID" value="T459_04061"/>
</dbReference>
<dbReference type="InterPro" id="IPR012337">
    <property type="entry name" value="RNaseH-like_sf"/>
</dbReference>
<evidence type="ECO:0000256" key="9">
    <source>
        <dbReference type="ARBA" id="ARBA00022801"/>
    </source>
</evidence>
<dbReference type="Gene3D" id="1.10.340.70">
    <property type="match status" value="1"/>
</dbReference>
<evidence type="ECO:0000256" key="10">
    <source>
        <dbReference type="ARBA" id="ARBA00022842"/>
    </source>
</evidence>
<feature type="domain" description="Chromo" evidence="18">
    <location>
        <begin position="1386"/>
        <end position="1418"/>
    </location>
</feature>
<accession>A0A2G3APM2</accession>
<dbReference type="CDD" id="cd01647">
    <property type="entry name" value="RT_LTR"/>
    <property type="match status" value="1"/>
</dbReference>
<dbReference type="InterPro" id="IPR021109">
    <property type="entry name" value="Peptidase_aspartic_dom_sf"/>
</dbReference>
<dbReference type="InterPro" id="IPR042197">
    <property type="entry name" value="Apaf_helical"/>
</dbReference>
<feature type="region of interest" description="Disordered" evidence="17">
    <location>
        <begin position="221"/>
        <end position="265"/>
    </location>
</feature>
<keyword evidence="3" id="KW-0808">Transferase</keyword>
<dbReference type="Pfam" id="PF17919">
    <property type="entry name" value="RT_RNaseH_2"/>
    <property type="match status" value="1"/>
</dbReference>
<dbReference type="PANTHER" id="PTHR37984:SF5">
    <property type="entry name" value="PROTEIN NYNRIN-LIKE"/>
    <property type="match status" value="1"/>
</dbReference>
<evidence type="ECO:0000256" key="8">
    <source>
        <dbReference type="ARBA" id="ARBA00022759"/>
    </source>
</evidence>
<keyword evidence="7" id="KW-0064">Aspartyl protease</keyword>
<dbReference type="Pfam" id="PF03732">
    <property type="entry name" value="Retrotrans_gag"/>
    <property type="match status" value="1"/>
</dbReference>
<dbReference type="FunFam" id="3.30.70.270:FF:000020">
    <property type="entry name" value="Transposon Tf2-6 polyprotein-like Protein"/>
    <property type="match status" value="1"/>
</dbReference>
<evidence type="ECO:0000259" key="18">
    <source>
        <dbReference type="PROSITE" id="PS50013"/>
    </source>
</evidence>
<dbReference type="InterPro" id="IPR036397">
    <property type="entry name" value="RNaseH_sf"/>
</dbReference>
<proteinExistence type="predicted"/>
<dbReference type="InterPro" id="IPR000953">
    <property type="entry name" value="Chromo/chromo_shadow_dom"/>
</dbReference>
<dbReference type="GO" id="GO:0003887">
    <property type="term" value="F:DNA-directed DNA polymerase activity"/>
    <property type="evidence" value="ECO:0007669"/>
    <property type="project" value="UniProtKB-KW"/>
</dbReference>
<evidence type="ECO:0000256" key="12">
    <source>
        <dbReference type="ARBA" id="ARBA00022918"/>
    </source>
</evidence>
<dbReference type="CDD" id="cd00303">
    <property type="entry name" value="retropepsin_like"/>
    <property type="match status" value="1"/>
</dbReference>
<keyword evidence="11" id="KW-0229">DNA integration</keyword>
<dbReference type="Gene3D" id="3.30.70.270">
    <property type="match status" value="2"/>
</dbReference>
<dbReference type="GO" id="GO:0004519">
    <property type="term" value="F:endonuclease activity"/>
    <property type="evidence" value="ECO:0007669"/>
    <property type="project" value="UniProtKB-KW"/>
</dbReference>
<dbReference type="Pfam" id="PF00078">
    <property type="entry name" value="RVT_1"/>
    <property type="match status" value="1"/>
</dbReference>
<dbReference type="PROSITE" id="PS50013">
    <property type="entry name" value="CHROMO_2"/>
    <property type="match status" value="1"/>
</dbReference>
<keyword evidence="14" id="KW-0238">DNA-binding</keyword>
<organism evidence="21 22">
    <name type="scientific">Capsicum annuum</name>
    <name type="common">Capsicum pepper</name>
    <dbReference type="NCBI Taxonomy" id="4072"/>
    <lineage>
        <taxon>Eukaryota</taxon>
        <taxon>Viridiplantae</taxon>
        <taxon>Streptophyta</taxon>
        <taxon>Embryophyta</taxon>
        <taxon>Tracheophyta</taxon>
        <taxon>Spermatophyta</taxon>
        <taxon>Magnoliopsida</taxon>
        <taxon>eudicotyledons</taxon>
        <taxon>Gunneridae</taxon>
        <taxon>Pentapetalae</taxon>
        <taxon>asterids</taxon>
        <taxon>lamiids</taxon>
        <taxon>Solanales</taxon>
        <taxon>Solanaceae</taxon>
        <taxon>Solanoideae</taxon>
        <taxon>Capsiceae</taxon>
        <taxon>Capsicum</taxon>
    </lineage>
</organism>
<dbReference type="SUPFAM" id="SSF56672">
    <property type="entry name" value="DNA/RNA polymerases"/>
    <property type="match status" value="1"/>
</dbReference>
<keyword evidence="16" id="KW-0511">Multifunctional enzyme</keyword>
<dbReference type="InterPro" id="IPR005162">
    <property type="entry name" value="Retrotrans_gag_dom"/>
</dbReference>
<dbReference type="PROSITE" id="PS50994">
    <property type="entry name" value="INTEGRASE"/>
    <property type="match status" value="1"/>
</dbReference>
<reference evidence="21 22" key="1">
    <citation type="journal article" date="2014" name="Nat. Genet.">
        <title>Genome sequence of the hot pepper provides insights into the evolution of pungency in Capsicum species.</title>
        <authorList>
            <person name="Kim S."/>
            <person name="Park M."/>
            <person name="Yeom S.I."/>
            <person name="Kim Y.M."/>
            <person name="Lee J.M."/>
            <person name="Lee H.A."/>
            <person name="Seo E."/>
            <person name="Choi J."/>
            <person name="Cheong K."/>
            <person name="Kim K.T."/>
            <person name="Jung K."/>
            <person name="Lee G.W."/>
            <person name="Oh S.K."/>
            <person name="Bae C."/>
            <person name="Kim S.B."/>
            <person name="Lee H.Y."/>
            <person name="Kim S.Y."/>
            <person name="Kim M.S."/>
            <person name="Kang B.C."/>
            <person name="Jo Y.D."/>
            <person name="Yang H.B."/>
            <person name="Jeong H.J."/>
            <person name="Kang W.H."/>
            <person name="Kwon J.K."/>
            <person name="Shin C."/>
            <person name="Lim J.Y."/>
            <person name="Park J.H."/>
            <person name="Huh J.H."/>
            <person name="Kim J.S."/>
            <person name="Kim B.D."/>
            <person name="Cohen O."/>
            <person name="Paran I."/>
            <person name="Suh M.C."/>
            <person name="Lee S.B."/>
            <person name="Kim Y.K."/>
            <person name="Shin Y."/>
            <person name="Noh S.J."/>
            <person name="Park J."/>
            <person name="Seo Y.S."/>
            <person name="Kwon S.Y."/>
            <person name="Kim H.A."/>
            <person name="Park J.M."/>
            <person name="Kim H.J."/>
            <person name="Choi S.B."/>
            <person name="Bosland P.W."/>
            <person name="Reeves G."/>
            <person name="Jo S.H."/>
            <person name="Lee B.W."/>
            <person name="Cho H.T."/>
            <person name="Choi H.S."/>
            <person name="Lee M.S."/>
            <person name="Yu Y."/>
            <person name="Do Choi Y."/>
            <person name="Park B.S."/>
            <person name="van Deynze A."/>
            <person name="Ashrafi H."/>
            <person name="Hill T."/>
            <person name="Kim W.T."/>
            <person name="Pai H.S."/>
            <person name="Ahn H.K."/>
            <person name="Yeam I."/>
            <person name="Giovannoni J.J."/>
            <person name="Rose J.K."/>
            <person name="Sorensen I."/>
            <person name="Lee S.J."/>
            <person name="Kim R.W."/>
            <person name="Choi I.Y."/>
            <person name="Choi B.S."/>
            <person name="Lim J.S."/>
            <person name="Lee Y.H."/>
            <person name="Choi D."/>
        </authorList>
    </citation>
    <scope>NUCLEOTIDE SEQUENCE [LARGE SCALE GENOMIC DNA]</scope>
    <source>
        <strain evidence="22">cv. CM334</strain>
    </source>
</reference>
<evidence type="ECO:0000313" key="22">
    <source>
        <dbReference type="Proteomes" id="UP000222542"/>
    </source>
</evidence>
<dbReference type="OMA" id="ACEEVEY"/>
<reference evidence="21 22" key="2">
    <citation type="journal article" date="2017" name="Genome Biol.">
        <title>New reference genome sequences of hot pepper reveal the massive evolution of plant disease-resistance genes by retroduplication.</title>
        <authorList>
            <person name="Kim S."/>
            <person name="Park J."/>
            <person name="Yeom S.I."/>
            <person name="Kim Y.M."/>
            <person name="Seo E."/>
            <person name="Kim K.T."/>
            <person name="Kim M.S."/>
            <person name="Lee J.M."/>
            <person name="Cheong K."/>
            <person name="Shin H.S."/>
            <person name="Kim S.B."/>
            <person name="Han K."/>
            <person name="Lee J."/>
            <person name="Park M."/>
            <person name="Lee H.A."/>
            <person name="Lee H.Y."/>
            <person name="Lee Y."/>
            <person name="Oh S."/>
            <person name="Lee J.H."/>
            <person name="Choi E."/>
            <person name="Choi E."/>
            <person name="Lee S.E."/>
            <person name="Jeon J."/>
            <person name="Kim H."/>
            <person name="Choi G."/>
            <person name="Song H."/>
            <person name="Lee J."/>
            <person name="Lee S.C."/>
            <person name="Kwon J.K."/>
            <person name="Lee H.Y."/>
            <person name="Koo N."/>
            <person name="Hong Y."/>
            <person name="Kim R.W."/>
            <person name="Kang W.H."/>
            <person name="Huh J.H."/>
            <person name="Kang B.C."/>
            <person name="Yang T.J."/>
            <person name="Lee Y.H."/>
            <person name="Bennetzen J.L."/>
            <person name="Choi D."/>
        </authorList>
    </citation>
    <scope>NUCLEOTIDE SEQUENCE [LARGE SCALE GENOMIC DNA]</scope>
    <source>
        <strain evidence="22">cv. CM334</strain>
    </source>
</reference>
<feature type="domain" description="Integrase catalytic" evidence="20">
    <location>
        <begin position="1073"/>
        <end position="1237"/>
    </location>
</feature>
<protein>
    <recommendedName>
        <fullName evidence="23">Reverse transcriptase</fullName>
    </recommendedName>
</protein>
<dbReference type="PANTHER" id="PTHR37984">
    <property type="entry name" value="PROTEIN CBG26694"/>
    <property type="match status" value="1"/>
</dbReference>
<dbReference type="InterPro" id="IPR032675">
    <property type="entry name" value="LRR_dom_sf"/>
</dbReference>
<dbReference type="SUPFAM" id="SSF53098">
    <property type="entry name" value="Ribonuclease H-like"/>
    <property type="match status" value="1"/>
</dbReference>
<dbReference type="FunFam" id="1.10.340.70:FF:000001">
    <property type="entry name" value="Retrovirus-related Pol polyprotein from transposon gypsy-like Protein"/>
    <property type="match status" value="1"/>
</dbReference>
<evidence type="ECO:0000256" key="14">
    <source>
        <dbReference type="ARBA" id="ARBA00023125"/>
    </source>
</evidence>
<evidence type="ECO:0000256" key="1">
    <source>
        <dbReference type="ARBA" id="ARBA00022614"/>
    </source>
</evidence>
<dbReference type="InterPro" id="IPR001584">
    <property type="entry name" value="Integrase_cat-core"/>
</dbReference>
<evidence type="ECO:0000256" key="13">
    <source>
        <dbReference type="ARBA" id="ARBA00022932"/>
    </source>
</evidence>
<comment type="caution">
    <text evidence="21">The sequence shown here is derived from an EMBL/GenBank/DDBJ whole genome shotgun (WGS) entry which is preliminary data.</text>
</comment>
<dbReference type="InterPro" id="IPR043502">
    <property type="entry name" value="DNA/RNA_pol_sf"/>
</dbReference>
<evidence type="ECO:0000259" key="19">
    <source>
        <dbReference type="PROSITE" id="PS50878"/>
    </source>
</evidence>